<dbReference type="InterPro" id="IPR013424">
    <property type="entry name" value="Ice-binding_C"/>
</dbReference>
<name>A0A1U9NLH7_9BACT</name>
<evidence type="ECO:0000259" key="1">
    <source>
        <dbReference type="Pfam" id="PF07589"/>
    </source>
</evidence>
<dbReference type="Pfam" id="PF07589">
    <property type="entry name" value="PEP-CTERM"/>
    <property type="match status" value="1"/>
</dbReference>
<dbReference type="NCBIfam" id="TIGR02595">
    <property type="entry name" value="PEP_CTERM"/>
    <property type="match status" value="1"/>
</dbReference>
<protein>
    <submittedName>
        <fullName evidence="2">PEP-CTERM protein sorting domain protein</fullName>
    </submittedName>
</protein>
<accession>A0A1U9NLH7</accession>
<evidence type="ECO:0000313" key="3">
    <source>
        <dbReference type="Proteomes" id="UP000189674"/>
    </source>
</evidence>
<feature type="domain" description="Ice-binding protein C-terminal" evidence="1">
    <location>
        <begin position="82"/>
        <end position="103"/>
    </location>
</feature>
<dbReference type="RefSeq" id="WP_146661854.1">
    <property type="nucleotide sequence ID" value="NZ_CP019791.1"/>
</dbReference>
<reference evidence="3" key="1">
    <citation type="submission" date="2017-02" db="EMBL/GenBank/DDBJ databases">
        <title>Comparative genomics and description of representatives of a novel lineage of planctomycetes thriving in anoxic sediments.</title>
        <authorList>
            <person name="Spring S."/>
            <person name="Bunk B."/>
            <person name="Sproer C."/>
        </authorList>
    </citation>
    <scope>NUCLEOTIDE SEQUENCE [LARGE SCALE GENOMIC DNA]</scope>
    <source>
        <strain evidence="3">ST-NAGAB-D1</strain>
    </source>
</reference>
<proteinExistence type="predicted"/>
<dbReference type="OrthoDB" id="291905at2"/>
<dbReference type="AlphaFoldDB" id="A0A1U9NLH7"/>
<gene>
    <name evidence="2" type="ORF">STSP2_01826</name>
</gene>
<dbReference type="EMBL" id="CP019791">
    <property type="protein sequence ID" value="AQT68657.1"/>
    <property type="molecule type" value="Genomic_DNA"/>
</dbReference>
<sequence>MDFSTTNFSVVSDLSPLRNVKSLERLSFANCVDLDGDEVAELVANLDSLNWLDVTGPWDSWNADVQADLLAWDAAEGNELVVPEPATFALLGLGAIATLRRRKRQ</sequence>
<keyword evidence="3" id="KW-1185">Reference proteome</keyword>
<evidence type="ECO:0000313" key="2">
    <source>
        <dbReference type="EMBL" id="AQT68657.1"/>
    </source>
</evidence>
<organism evidence="2 3">
    <name type="scientific">Anaerohalosphaera lusitana</name>
    <dbReference type="NCBI Taxonomy" id="1936003"/>
    <lineage>
        <taxon>Bacteria</taxon>
        <taxon>Pseudomonadati</taxon>
        <taxon>Planctomycetota</taxon>
        <taxon>Phycisphaerae</taxon>
        <taxon>Sedimentisphaerales</taxon>
        <taxon>Anaerohalosphaeraceae</taxon>
        <taxon>Anaerohalosphaera</taxon>
    </lineage>
</organism>
<dbReference type="KEGG" id="alus:STSP2_01826"/>
<dbReference type="Proteomes" id="UP000189674">
    <property type="component" value="Chromosome"/>
</dbReference>
<dbReference type="STRING" id="1936003.STSP2_01826"/>